<dbReference type="Proteomes" id="UP000824533">
    <property type="component" value="Linkage Group LG29"/>
</dbReference>
<accession>A0ACC1CEB7</accession>
<comment type="caution">
    <text evidence="1">The sequence shown here is derived from an EMBL/GenBank/DDBJ whole genome shotgun (WGS) entry which is preliminary data.</text>
</comment>
<evidence type="ECO:0000313" key="2">
    <source>
        <dbReference type="Proteomes" id="UP000824533"/>
    </source>
</evidence>
<dbReference type="EMBL" id="CM034415">
    <property type="protein sequence ID" value="KAJ0169821.1"/>
    <property type="molecule type" value="Genomic_DNA"/>
</dbReference>
<gene>
    <name evidence="1" type="ORF">K1T71_014427</name>
</gene>
<organism evidence="1 2">
    <name type="scientific">Dendrolimus kikuchii</name>
    <dbReference type="NCBI Taxonomy" id="765133"/>
    <lineage>
        <taxon>Eukaryota</taxon>
        <taxon>Metazoa</taxon>
        <taxon>Ecdysozoa</taxon>
        <taxon>Arthropoda</taxon>
        <taxon>Hexapoda</taxon>
        <taxon>Insecta</taxon>
        <taxon>Pterygota</taxon>
        <taxon>Neoptera</taxon>
        <taxon>Endopterygota</taxon>
        <taxon>Lepidoptera</taxon>
        <taxon>Glossata</taxon>
        <taxon>Ditrysia</taxon>
        <taxon>Bombycoidea</taxon>
        <taxon>Lasiocampidae</taxon>
        <taxon>Dendrolimus</taxon>
    </lineage>
</organism>
<sequence length="111" mass="11583">MSRQMVAAIGTKAPSPSQPKFCCYGCGAPGVVRSKCPVCSKKPQASPQNLEVGFCSFNVQMDARPGPAVIAIGVGKIAGTAYINSCAKTSVASYGLYQCLKKLGYHFGENS</sequence>
<protein>
    <submittedName>
        <fullName evidence="1">Uncharacterized protein</fullName>
    </submittedName>
</protein>
<name>A0ACC1CEB7_9NEOP</name>
<reference evidence="1 2" key="1">
    <citation type="journal article" date="2021" name="Front. Genet.">
        <title>Chromosome-Level Genome Assembly Reveals Significant Gene Expansion in the Toll and IMD Signaling Pathways of Dendrolimus kikuchii.</title>
        <authorList>
            <person name="Zhou J."/>
            <person name="Wu P."/>
            <person name="Xiong Z."/>
            <person name="Liu N."/>
            <person name="Zhao N."/>
            <person name="Ji M."/>
            <person name="Qiu Y."/>
            <person name="Yang B."/>
        </authorList>
    </citation>
    <scope>NUCLEOTIDE SEQUENCE [LARGE SCALE GENOMIC DNA]</scope>
    <source>
        <strain evidence="1">Ann1</strain>
    </source>
</reference>
<proteinExistence type="predicted"/>
<evidence type="ECO:0000313" key="1">
    <source>
        <dbReference type="EMBL" id="KAJ0169821.1"/>
    </source>
</evidence>
<keyword evidence="2" id="KW-1185">Reference proteome</keyword>